<reference evidence="2" key="2">
    <citation type="submission" date="2018-05" db="EMBL/GenBank/DDBJ databases">
        <title>OmerRS3 (Oryza meridionalis Reference Sequence Version 3).</title>
        <authorList>
            <person name="Zhang J."/>
            <person name="Kudrna D."/>
            <person name="Lee S."/>
            <person name="Talag J."/>
            <person name="Welchert J."/>
            <person name="Wing R.A."/>
        </authorList>
    </citation>
    <scope>NUCLEOTIDE SEQUENCE [LARGE SCALE GENOMIC DNA]</scope>
    <source>
        <strain evidence="2">cv. OR44</strain>
    </source>
</reference>
<keyword evidence="3" id="KW-1185">Reference proteome</keyword>
<feature type="region of interest" description="Disordered" evidence="1">
    <location>
        <begin position="71"/>
        <end position="124"/>
    </location>
</feature>
<proteinExistence type="predicted"/>
<dbReference type="AlphaFoldDB" id="A0A0E0FBI7"/>
<organism evidence="2">
    <name type="scientific">Oryza meridionalis</name>
    <dbReference type="NCBI Taxonomy" id="40149"/>
    <lineage>
        <taxon>Eukaryota</taxon>
        <taxon>Viridiplantae</taxon>
        <taxon>Streptophyta</taxon>
        <taxon>Embryophyta</taxon>
        <taxon>Tracheophyta</taxon>
        <taxon>Spermatophyta</taxon>
        <taxon>Magnoliopsida</taxon>
        <taxon>Liliopsida</taxon>
        <taxon>Poales</taxon>
        <taxon>Poaceae</taxon>
        <taxon>BOP clade</taxon>
        <taxon>Oryzoideae</taxon>
        <taxon>Oryzeae</taxon>
        <taxon>Oryzinae</taxon>
        <taxon>Oryza</taxon>
    </lineage>
</organism>
<protein>
    <submittedName>
        <fullName evidence="2">Uncharacterized protein</fullName>
    </submittedName>
</protein>
<evidence type="ECO:0000256" key="1">
    <source>
        <dbReference type="SAM" id="MobiDB-lite"/>
    </source>
</evidence>
<feature type="compositionally biased region" description="Low complexity" evidence="1">
    <location>
        <begin position="93"/>
        <end position="106"/>
    </location>
</feature>
<name>A0A0E0FBI7_9ORYZ</name>
<accession>A0A0E0FBI7</accession>
<dbReference type="Proteomes" id="UP000008021">
    <property type="component" value="Chromosome 12"/>
</dbReference>
<reference evidence="2" key="1">
    <citation type="submission" date="2015-04" db="UniProtKB">
        <authorList>
            <consortium name="EnsemblPlants"/>
        </authorList>
    </citation>
    <scope>IDENTIFICATION</scope>
</reference>
<evidence type="ECO:0000313" key="3">
    <source>
        <dbReference type="Proteomes" id="UP000008021"/>
    </source>
</evidence>
<evidence type="ECO:0000313" key="2">
    <source>
        <dbReference type="EnsemblPlants" id="OMERI12G06670.1"/>
    </source>
</evidence>
<sequence length="124" mass="13253">MVGAALASGRQIRHDTAMGVALASWRCGGSTSTAERRWVQRRWIRHGTVAGAVSTGDYRWEARRWRIRTPLHATRARTRRGSGTGDGGRGRDGQLQAGGMAVADPAAAPPPRALPDLRSGELGV</sequence>
<dbReference type="Gramene" id="OMERI12G06670.1">
    <property type="protein sequence ID" value="OMERI12G06670.1"/>
    <property type="gene ID" value="OMERI12G06670"/>
</dbReference>
<dbReference type="HOGENOM" id="CLU_2007572_0_0_1"/>
<feature type="compositionally biased region" description="Basic residues" evidence="1">
    <location>
        <begin position="71"/>
        <end position="80"/>
    </location>
</feature>
<dbReference type="EnsemblPlants" id="OMERI12G06670.1">
    <property type="protein sequence ID" value="OMERI12G06670.1"/>
    <property type="gene ID" value="OMERI12G06670"/>
</dbReference>